<evidence type="ECO:0000256" key="1">
    <source>
        <dbReference type="SAM" id="Phobius"/>
    </source>
</evidence>
<keyword evidence="1" id="KW-1133">Transmembrane helix</keyword>
<gene>
    <name evidence="2" type="ORF">A3B40_02690</name>
</gene>
<dbReference type="Proteomes" id="UP000178040">
    <property type="component" value="Unassembled WGS sequence"/>
</dbReference>
<sequence>MISSSGGGKFLAAFLVLVSIGFLINFFIVLKIYLQPFQISSDMAIESSYKKRLTVNSKDIFFPSLIRYSQKSRRLLSRIKDKDLIGFRCSDSFIRTNQGVYILEHAKTSQKDKRRIKNQAFIEFMRNKEKELPQGKKILTARICETQNKTILIFYSIGVYDTKVADTTPIVQTIFNSINNDALVQVIPYTFFLKSPTFTIDRSNGHLRCDEPFQITAKNLLYILCDDQQLKSANYLIYEIDLKRNTTKVLGRCENNFANELKTVCN</sequence>
<proteinExistence type="predicted"/>
<dbReference type="EMBL" id="MGAI01000028">
    <property type="protein sequence ID" value="OGK44417.1"/>
    <property type="molecule type" value="Genomic_DNA"/>
</dbReference>
<keyword evidence="1" id="KW-0812">Transmembrane</keyword>
<name>A0A1F7IM02_9BACT</name>
<comment type="caution">
    <text evidence="2">The sequence shown here is derived from an EMBL/GenBank/DDBJ whole genome shotgun (WGS) entry which is preliminary data.</text>
</comment>
<evidence type="ECO:0000313" key="2">
    <source>
        <dbReference type="EMBL" id="OGK44417.1"/>
    </source>
</evidence>
<protein>
    <submittedName>
        <fullName evidence="2">Uncharacterized protein</fullName>
    </submittedName>
</protein>
<feature type="transmembrane region" description="Helical" evidence="1">
    <location>
        <begin position="12"/>
        <end position="34"/>
    </location>
</feature>
<evidence type="ECO:0000313" key="3">
    <source>
        <dbReference type="Proteomes" id="UP000178040"/>
    </source>
</evidence>
<organism evidence="2 3">
    <name type="scientific">Candidatus Roizmanbacteria bacterium RIFCSPLOWO2_01_FULL_37_16</name>
    <dbReference type="NCBI Taxonomy" id="1802058"/>
    <lineage>
        <taxon>Bacteria</taxon>
        <taxon>Candidatus Roizmaniibacteriota</taxon>
    </lineage>
</organism>
<keyword evidence="1" id="KW-0472">Membrane</keyword>
<dbReference type="AlphaFoldDB" id="A0A1F7IM02"/>
<accession>A0A1F7IM02</accession>
<reference evidence="2 3" key="1">
    <citation type="journal article" date="2016" name="Nat. Commun.">
        <title>Thousands of microbial genomes shed light on interconnected biogeochemical processes in an aquifer system.</title>
        <authorList>
            <person name="Anantharaman K."/>
            <person name="Brown C.T."/>
            <person name="Hug L.A."/>
            <person name="Sharon I."/>
            <person name="Castelle C.J."/>
            <person name="Probst A.J."/>
            <person name="Thomas B.C."/>
            <person name="Singh A."/>
            <person name="Wilkins M.J."/>
            <person name="Karaoz U."/>
            <person name="Brodie E.L."/>
            <person name="Williams K.H."/>
            <person name="Hubbard S.S."/>
            <person name="Banfield J.F."/>
        </authorList>
    </citation>
    <scope>NUCLEOTIDE SEQUENCE [LARGE SCALE GENOMIC DNA]</scope>
</reference>